<dbReference type="SMART" id="SM00054">
    <property type="entry name" value="EFh"/>
    <property type="match status" value="2"/>
</dbReference>
<accession>A0A9R1XWB3</accession>
<dbReference type="InterPro" id="IPR002048">
    <property type="entry name" value="EF_hand_dom"/>
</dbReference>
<evidence type="ECO:0000313" key="4">
    <source>
        <dbReference type="Proteomes" id="UP000235145"/>
    </source>
</evidence>
<feature type="domain" description="EF-hand" evidence="2">
    <location>
        <begin position="60"/>
        <end position="87"/>
    </location>
</feature>
<comment type="caution">
    <text evidence="3">The sequence shown here is derived from an EMBL/GenBank/DDBJ whole genome shotgun (WGS) entry which is preliminary data.</text>
</comment>
<dbReference type="PROSITE" id="PS50222">
    <property type="entry name" value="EF_HAND_2"/>
    <property type="match status" value="2"/>
</dbReference>
<dbReference type="EMBL" id="NBSK02000002">
    <property type="protein sequence ID" value="KAJ0224119.1"/>
    <property type="molecule type" value="Genomic_DNA"/>
</dbReference>
<evidence type="ECO:0000256" key="1">
    <source>
        <dbReference type="ARBA" id="ARBA00022837"/>
    </source>
</evidence>
<dbReference type="GO" id="GO:0005737">
    <property type="term" value="C:cytoplasm"/>
    <property type="evidence" value="ECO:0000318"/>
    <property type="project" value="GO_Central"/>
</dbReference>
<dbReference type="AlphaFoldDB" id="A0A9R1XWB3"/>
<gene>
    <name evidence="3" type="ORF">LSAT_V11C200088920</name>
</gene>
<feature type="domain" description="EF-hand" evidence="2">
    <location>
        <begin position="18"/>
        <end position="53"/>
    </location>
</feature>
<reference evidence="3 4" key="1">
    <citation type="journal article" date="2017" name="Nat. Commun.">
        <title>Genome assembly with in vitro proximity ligation data and whole-genome triplication in lettuce.</title>
        <authorList>
            <person name="Reyes-Chin-Wo S."/>
            <person name="Wang Z."/>
            <person name="Yang X."/>
            <person name="Kozik A."/>
            <person name="Arikit S."/>
            <person name="Song C."/>
            <person name="Xia L."/>
            <person name="Froenicke L."/>
            <person name="Lavelle D.O."/>
            <person name="Truco M.J."/>
            <person name="Xia R."/>
            <person name="Zhu S."/>
            <person name="Xu C."/>
            <person name="Xu H."/>
            <person name="Xu X."/>
            <person name="Cox K."/>
            <person name="Korf I."/>
            <person name="Meyers B.C."/>
            <person name="Michelmore R.W."/>
        </authorList>
    </citation>
    <scope>NUCLEOTIDE SEQUENCE [LARGE SCALE GENOMIC DNA]</scope>
    <source>
        <strain evidence="4">cv. Salinas</strain>
        <tissue evidence="3">Seedlings</tissue>
    </source>
</reference>
<proteinExistence type="predicted"/>
<dbReference type="Pfam" id="PF13499">
    <property type="entry name" value="EF-hand_7"/>
    <property type="match status" value="1"/>
</dbReference>
<dbReference type="CDD" id="cd00051">
    <property type="entry name" value="EFh"/>
    <property type="match status" value="1"/>
</dbReference>
<dbReference type="InterPro" id="IPR011992">
    <property type="entry name" value="EF-hand-dom_pair"/>
</dbReference>
<organism evidence="3 4">
    <name type="scientific">Lactuca sativa</name>
    <name type="common">Garden lettuce</name>
    <dbReference type="NCBI Taxonomy" id="4236"/>
    <lineage>
        <taxon>Eukaryota</taxon>
        <taxon>Viridiplantae</taxon>
        <taxon>Streptophyta</taxon>
        <taxon>Embryophyta</taxon>
        <taxon>Tracheophyta</taxon>
        <taxon>Spermatophyta</taxon>
        <taxon>Magnoliopsida</taxon>
        <taxon>eudicotyledons</taxon>
        <taxon>Gunneridae</taxon>
        <taxon>Pentapetalae</taxon>
        <taxon>asterids</taxon>
        <taxon>campanulids</taxon>
        <taxon>Asterales</taxon>
        <taxon>Asteraceae</taxon>
        <taxon>Cichorioideae</taxon>
        <taxon>Cichorieae</taxon>
        <taxon>Lactucinae</taxon>
        <taxon>Lactuca</taxon>
    </lineage>
</organism>
<dbReference type="Proteomes" id="UP000235145">
    <property type="component" value="Unassembled WGS sequence"/>
</dbReference>
<dbReference type="Gene3D" id="1.10.238.10">
    <property type="entry name" value="EF-hand"/>
    <property type="match status" value="1"/>
</dbReference>
<dbReference type="PROSITE" id="PS00018">
    <property type="entry name" value="EF_HAND_1"/>
    <property type="match status" value="2"/>
</dbReference>
<dbReference type="OrthoDB" id="8785703at2759"/>
<protein>
    <recommendedName>
        <fullName evidence="2">EF-hand domain-containing protein</fullName>
    </recommendedName>
</protein>
<keyword evidence="4" id="KW-1185">Reference proteome</keyword>
<dbReference type="Gramene" id="rna-gnl|WGS:NBSK|LSAT_2X104120_mrna">
    <property type="protein sequence ID" value="cds-PLY82459.1"/>
    <property type="gene ID" value="gene-LSAT_2X104120"/>
</dbReference>
<dbReference type="InterPro" id="IPR018247">
    <property type="entry name" value="EF_Hand_1_Ca_BS"/>
</dbReference>
<keyword evidence="1" id="KW-0106">Calcium</keyword>
<name>A0A9R1XWB3_LACSA</name>
<evidence type="ECO:0000313" key="3">
    <source>
        <dbReference type="EMBL" id="KAJ0224119.1"/>
    </source>
</evidence>
<evidence type="ECO:0000259" key="2">
    <source>
        <dbReference type="PROSITE" id="PS50222"/>
    </source>
</evidence>
<dbReference type="GO" id="GO:0005509">
    <property type="term" value="F:calcium ion binding"/>
    <property type="evidence" value="ECO:0000318"/>
    <property type="project" value="GO_Central"/>
</dbReference>
<sequence>MEEVSMMAKVYYEASSDHVKKLAHGFFDAMDNDGDGKIDQREFLEFIRDEGYGKMTKASFFNQMDRDKNGTLDFFEVVTIYYIVKSGRPFCDECNKFITSTYLTCIGCLEDPNGGYSLCICLDCYRKQIPKHMHDGLCRFVDNYSLLEAMTKSKLNEQRSMEAKFRPNETNAIPGRPPMVMSNNQLTWNPWSTMVPVPYNSHRPPPLHHSHSWSPGSLSAPPVQNHTVNIQNNYHYTQHVVAPNAIVPHRQRWKVALEALNTALQIGVNGNTLCSIL</sequence>
<dbReference type="GO" id="GO:0030234">
    <property type="term" value="F:enzyme regulator activity"/>
    <property type="evidence" value="ECO:0000318"/>
    <property type="project" value="GO_Central"/>
</dbReference>
<dbReference type="SUPFAM" id="SSF47473">
    <property type="entry name" value="EF-hand"/>
    <property type="match status" value="1"/>
</dbReference>